<feature type="domain" description="ABC transmembrane type-1" evidence="9">
    <location>
        <begin position="14"/>
        <end position="208"/>
    </location>
</feature>
<evidence type="ECO:0000256" key="7">
    <source>
        <dbReference type="ARBA" id="ARBA00023136"/>
    </source>
</evidence>
<dbReference type="PROSITE" id="PS50928">
    <property type="entry name" value="ABC_TM1"/>
    <property type="match status" value="1"/>
</dbReference>
<comment type="similarity">
    <text evidence="2">Belongs to the binding-protein-dependent transport system permease family. CysTW subfamily.</text>
</comment>
<keyword evidence="3 8" id="KW-0813">Transport</keyword>
<evidence type="ECO:0000256" key="1">
    <source>
        <dbReference type="ARBA" id="ARBA00004651"/>
    </source>
</evidence>
<dbReference type="InterPro" id="IPR035906">
    <property type="entry name" value="MetI-like_sf"/>
</dbReference>
<dbReference type="Proteomes" id="UP000824007">
    <property type="component" value="Unassembled WGS sequence"/>
</dbReference>
<evidence type="ECO:0000256" key="5">
    <source>
        <dbReference type="ARBA" id="ARBA00022692"/>
    </source>
</evidence>
<evidence type="ECO:0000256" key="4">
    <source>
        <dbReference type="ARBA" id="ARBA00022475"/>
    </source>
</evidence>
<dbReference type="GO" id="GO:0005886">
    <property type="term" value="C:plasma membrane"/>
    <property type="evidence" value="ECO:0007669"/>
    <property type="project" value="UniProtKB-SubCell"/>
</dbReference>
<evidence type="ECO:0000256" key="8">
    <source>
        <dbReference type="RuleBase" id="RU363032"/>
    </source>
</evidence>
<protein>
    <submittedName>
        <fullName evidence="10">ABC transporter permease</fullName>
    </submittedName>
</protein>
<dbReference type="FunFam" id="1.10.3720.10:FF:000002">
    <property type="entry name" value="D-methionine ABC transporter permease MetI"/>
    <property type="match status" value="1"/>
</dbReference>
<feature type="transmembrane region" description="Helical" evidence="8">
    <location>
        <begin position="63"/>
        <end position="84"/>
    </location>
</feature>
<dbReference type="InterPro" id="IPR000515">
    <property type="entry name" value="MetI-like"/>
</dbReference>
<proteinExistence type="inferred from homology"/>
<keyword evidence="6 8" id="KW-1133">Transmembrane helix</keyword>
<accession>A0A9D1YNJ1</accession>
<feature type="transmembrane region" description="Helical" evidence="8">
    <location>
        <begin position="189"/>
        <end position="208"/>
    </location>
</feature>
<dbReference type="Gene3D" id="1.10.3720.10">
    <property type="entry name" value="MetI-like"/>
    <property type="match status" value="1"/>
</dbReference>
<sequence>MWNSATVMMIVEGTFATIYMTLLSTLMAYVIGLPVGVALVVTGREGLKPNAAVNRVLDVIVNITRSIPFLILLILVIPLTRAIVGKSYGPSATVVPLTLAAAPFVARLVESSLLEVDRGVVEAAKSMGAGIPTIVTKVMLLEARSSLLSNLAIALGTILGYSAMAGAVGGGGLGDIAIRYGYNRYEFDIMIVTVILLVVLVQIMQAICMKLARKLDRRITL</sequence>
<dbReference type="EMBL" id="DXDD01000036">
    <property type="protein sequence ID" value="HIY59568.1"/>
    <property type="molecule type" value="Genomic_DNA"/>
</dbReference>
<reference evidence="10" key="2">
    <citation type="submission" date="2021-04" db="EMBL/GenBank/DDBJ databases">
        <authorList>
            <person name="Gilroy R."/>
        </authorList>
    </citation>
    <scope>NUCLEOTIDE SEQUENCE</scope>
    <source>
        <strain evidence="10">ChiSxjej3B15-24422</strain>
    </source>
</reference>
<feature type="transmembrane region" description="Helical" evidence="8">
    <location>
        <begin position="18"/>
        <end position="42"/>
    </location>
</feature>
<evidence type="ECO:0000256" key="2">
    <source>
        <dbReference type="ARBA" id="ARBA00007069"/>
    </source>
</evidence>
<dbReference type="Pfam" id="PF00528">
    <property type="entry name" value="BPD_transp_1"/>
    <property type="match status" value="1"/>
</dbReference>
<keyword evidence="5 8" id="KW-0812">Transmembrane</keyword>
<gene>
    <name evidence="10" type="ORF">H9831_02635</name>
</gene>
<evidence type="ECO:0000313" key="11">
    <source>
        <dbReference type="Proteomes" id="UP000824007"/>
    </source>
</evidence>
<comment type="subcellular location">
    <subcellularLocation>
        <location evidence="1 8">Cell membrane</location>
        <topology evidence="1 8">Multi-pass membrane protein</topology>
    </subcellularLocation>
</comment>
<evidence type="ECO:0000256" key="6">
    <source>
        <dbReference type="ARBA" id="ARBA00022989"/>
    </source>
</evidence>
<evidence type="ECO:0000313" key="10">
    <source>
        <dbReference type="EMBL" id="HIY59568.1"/>
    </source>
</evidence>
<dbReference type="InterPro" id="IPR051322">
    <property type="entry name" value="AA_ABC_Transporter_Permease"/>
</dbReference>
<dbReference type="CDD" id="cd06261">
    <property type="entry name" value="TM_PBP2"/>
    <property type="match status" value="1"/>
</dbReference>
<dbReference type="AlphaFoldDB" id="A0A9D1YNJ1"/>
<dbReference type="SUPFAM" id="SSF161098">
    <property type="entry name" value="MetI-like"/>
    <property type="match status" value="1"/>
</dbReference>
<keyword evidence="4" id="KW-1003">Cell membrane</keyword>
<dbReference type="PANTHER" id="PTHR30450:SF1">
    <property type="entry name" value="D-METHIONINE TRANSPORT SYSTEM PERMEASE PROTEIN METI-RELATED"/>
    <property type="match status" value="1"/>
</dbReference>
<keyword evidence="7 8" id="KW-0472">Membrane</keyword>
<comment type="caution">
    <text evidence="10">The sequence shown here is derived from an EMBL/GenBank/DDBJ whole genome shotgun (WGS) entry which is preliminary data.</text>
</comment>
<evidence type="ECO:0000256" key="3">
    <source>
        <dbReference type="ARBA" id="ARBA00022448"/>
    </source>
</evidence>
<name>A0A9D1YNJ1_9FIRM</name>
<feature type="transmembrane region" description="Helical" evidence="8">
    <location>
        <begin position="147"/>
        <end position="169"/>
    </location>
</feature>
<reference evidence="10" key="1">
    <citation type="journal article" date="2021" name="PeerJ">
        <title>Extensive microbial diversity within the chicken gut microbiome revealed by metagenomics and culture.</title>
        <authorList>
            <person name="Gilroy R."/>
            <person name="Ravi A."/>
            <person name="Getino M."/>
            <person name="Pursley I."/>
            <person name="Horton D.L."/>
            <person name="Alikhan N.F."/>
            <person name="Baker D."/>
            <person name="Gharbi K."/>
            <person name="Hall N."/>
            <person name="Watson M."/>
            <person name="Adriaenssens E.M."/>
            <person name="Foster-Nyarko E."/>
            <person name="Jarju S."/>
            <person name="Secka A."/>
            <person name="Antonio M."/>
            <person name="Oren A."/>
            <person name="Chaudhuri R.R."/>
            <person name="La Ragione R."/>
            <person name="Hildebrand F."/>
            <person name="Pallen M.J."/>
        </authorList>
    </citation>
    <scope>NUCLEOTIDE SEQUENCE</scope>
    <source>
        <strain evidence="10">ChiSxjej3B15-24422</strain>
    </source>
</reference>
<dbReference type="PANTHER" id="PTHR30450">
    <property type="entry name" value="ABC TRANSPORTER PERMEASE"/>
    <property type="match status" value="1"/>
</dbReference>
<evidence type="ECO:0000259" key="9">
    <source>
        <dbReference type="PROSITE" id="PS50928"/>
    </source>
</evidence>
<dbReference type="GO" id="GO:0048473">
    <property type="term" value="P:D-methionine transmembrane transport"/>
    <property type="evidence" value="ECO:0007669"/>
    <property type="project" value="TreeGrafter"/>
</dbReference>
<organism evidence="10 11">
    <name type="scientific">Candidatus Eisenbergiella pullistercoris</name>
    <dbReference type="NCBI Taxonomy" id="2838555"/>
    <lineage>
        <taxon>Bacteria</taxon>
        <taxon>Bacillati</taxon>
        <taxon>Bacillota</taxon>
        <taxon>Clostridia</taxon>
        <taxon>Lachnospirales</taxon>
        <taxon>Lachnospiraceae</taxon>
        <taxon>Eisenbergiella</taxon>
    </lineage>
</organism>